<protein>
    <submittedName>
        <fullName evidence="2">Uncharacterized protein</fullName>
    </submittedName>
</protein>
<name>A0A4Q9N9T1_9APHY</name>
<gene>
    <name evidence="2" type="ORF">BD310DRAFT_388392</name>
</gene>
<dbReference type="GO" id="GO:0006383">
    <property type="term" value="P:transcription by RNA polymerase III"/>
    <property type="evidence" value="ECO:0007669"/>
    <property type="project" value="InterPro"/>
</dbReference>
<dbReference type="PANTHER" id="PTHR21860:SF2">
    <property type="entry name" value="GENERAL TRANSCRIPTION FACTOR 3C POLYPEPTIDE 6"/>
    <property type="match status" value="1"/>
</dbReference>
<dbReference type="Proteomes" id="UP000292082">
    <property type="component" value="Unassembled WGS sequence"/>
</dbReference>
<organism evidence="2 3">
    <name type="scientific">Dichomitus squalens</name>
    <dbReference type="NCBI Taxonomy" id="114155"/>
    <lineage>
        <taxon>Eukaryota</taxon>
        <taxon>Fungi</taxon>
        <taxon>Dikarya</taxon>
        <taxon>Basidiomycota</taxon>
        <taxon>Agaricomycotina</taxon>
        <taxon>Agaricomycetes</taxon>
        <taxon>Polyporales</taxon>
        <taxon>Polyporaceae</taxon>
        <taxon>Dichomitus</taxon>
    </lineage>
</organism>
<dbReference type="AlphaFoldDB" id="A0A4Q9N9T1"/>
<dbReference type="Gene3D" id="2.60.40.4370">
    <property type="match status" value="1"/>
</dbReference>
<dbReference type="STRING" id="114155.A0A4Q9N9T1"/>
<dbReference type="PANTHER" id="PTHR21860">
    <property type="entry name" value="TRANSCRIPTION INITIATION FACTOR IIIC TFIIIC , POLYPEPTIDE 6-RELATED"/>
    <property type="match status" value="1"/>
</dbReference>
<dbReference type="InterPro" id="IPR042771">
    <property type="entry name" value="GTF3C6-like"/>
</dbReference>
<sequence length="304" mass="32908">MMRSRLGSGKKRKRGAVAFESKVVVADEGTRTVERRGGAVPSRGVIKRRRVCFGYFLGRCLFDWNGCFVFDSSFSHNISACIDLRQARRTRMAGLFPGYKHVETFGPDCEYEDEEEVEYVTLDLGTVEPTLVPSSSSYRLVGLDSATPFLQLSGTMLMGEHVSLLGTELLFAEGPTAGTSAGVNSDDRVQGKKSLVHVANTERRIRFKEVELKAKLAGAPAPSKGEGAATPAAKTSHLAKKVKTQMEHVMGGSAGPSRRGRGRGGGRKRGSTKSKAREGEEDASMRPEGDDGERRGEDVTDAFA</sequence>
<feature type="region of interest" description="Disordered" evidence="1">
    <location>
        <begin position="216"/>
        <end position="304"/>
    </location>
</feature>
<dbReference type="InterPro" id="IPR019481">
    <property type="entry name" value="TFIIIC_triple_barrel"/>
</dbReference>
<dbReference type="EMBL" id="ML145377">
    <property type="protein sequence ID" value="TBU51153.1"/>
    <property type="molecule type" value="Genomic_DNA"/>
</dbReference>
<dbReference type="GO" id="GO:0000127">
    <property type="term" value="C:transcription factor TFIIIC complex"/>
    <property type="evidence" value="ECO:0007669"/>
    <property type="project" value="TreeGrafter"/>
</dbReference>
<evidence type="ECO:0000313" key="2">
    <source>
        <dbReference type="EMBL" id="TBU51153.1"/>
    </source>
</evidence>
<feature type="compositionally biased region" description="Basic and acidic residues" evidence="1">
    <location>
        <begin position="275"/>
        <end position="298"/>
    </location>
</feature>
<reference evidence="2 3" key="1">
    <citation type="submission" date="2019-01" db="EMBL/GenBank/DDBJ databases">
        <title>Draft genome sequences of three monokaryotic isolates of the white-rot basidiomycete fungus Dichomitus squalens.</title>
        <authorList>
            <consortium name="DOE Joint Genome Institute"/>
            <person name="Lopez S.C."/>
            <person name="Andreopoulos B."/>
            <person name="Pangilinan J."/>
            <person name="Lipzen A."/>
            <person name="Riley R."/>
            <person name="Ahrendt S."/>
            <person name="Ng V."/>
            <person name="Barry K."/>
            <person name="Daum C."/>
            <person name="Grigoriev I.V."/>
            <person name="Hilden K.S."/>
            <person name="Makela M.R."/>
            <person name="de Vries R.P."/>
        </authorList>
    </citation>
    <scope>NUCLEOTIDE SEQUENCE [LARGE SCALE GENOMIC DNA]</scope>
    <source>
        <strain evidence="2 3">CBS 464.89</strain>
    </source>
</reference>
<proteinExistence type="predicted"/>
<evidence type="ECO:0000256" key="1">
    <source>
        <dbReference type="SAM" id="MobiDB-lite"/>
    </source>
</evidence>
<accession>A0A4Q9N9T1</accession>
<evidence type="ECO:0000313" key="3">
    <source>
        <dbReference type="Proteomes" id="UP000292082"/>
    </source>
</evidence>
<keyword evidence="3" id="KW-1185">Reference proteome</keyword>
<feature type="compositionally biased region" description="Basic residues" evidence="1">
    <location>
        <begin position="258"/>
        <end position="274"/>
    </location>
</feature>
<dbReference type="Pfam" id="PF10419">
    <property type="entry name" value="TFIIIC_sub6"/>
    <property type="match status" value="1"/>
</dbReference>